<dbReference type="EMBL" id="KZ302062">
    <property type="protein sequence ID" value="PFH48456.1"/>
    <property type="molecule type" value="Genomic_DNA"/>
</dbReference>
<gene>
    <name evidence="3" type="ORF">AMATHDRAFT_5802</name>
</gene>
<proteinExistence type="predicted"/>
<feature type="region of interest" description="Disordered" evidence="1">
    <location>
        <begin position="72"/>
        <end position="92"/>
    </location>
</feature>
<accession>A0A2A9NL36</accession>
<keyword evidence="2" id="KW-1133">Transmembrane helix</keyword>
<keyword evidence="4" id="KW-1185">Reference proteome</keyword>
<evidence type="ECO:0000313" key="4">
    <source>
        <dbReference type="Proteomes" id="UP000242287"/>
    </source>
</evidence>
<sequence length="216" mass="23147">MTHTVLMKTHTVTNVVTSTPISIIMVIPIIPIKKSRPKQSSSLNTTGTLTSFYPTVTMSSLKTISSRITQPGRIFTTEGDSPTASPSSSTAIPSVVVPSPAYQSKVVGSTAPSQNHLSSGAIAGIVIGILAYVTLAVWITIRVTKFYKRRQRDHPKIEGFRRMSDTESVLSSADNVEIHQQIPSQAIPGVVLGDHEVARSRYKGVGRSASCQTGDV</sequence>
<evidence type="ECO:0000256" key="1">
    <source>
        <dbReference type="SAM" id="MobiDB-lite"/>
    </source>
</evidence>
<organism evidence="3 4">
    <name type="scientific">Amanita thiersii Skay4041</name>
    <dbReference type="NCBI Taxonomy" id="703135"/>
    <lineage>
        <taxon>Eukaryota</taxon>
        <taxon>Fungi</taxon>
        <taxon>Dikarya</taxon>
        <taxon>Basidiomycota</taxon>
        <taxon>Agaricomycotina</taxon>
        <taxon>Agaricomycetes</taxon>
        <taxon>Agaricomycetidae</taxon>
        <taxon>Agaricales</taxon>
        <taxon>Pluteineae</taxon>
        <taxon>Amanitaceae</taxon>
        <taxon>Amanita</taxon>
    </lineage>
</organism>
<dbReference type="AlphaFoldDB" id="A0A2A9NL36"/>
<keyword evidence="2" id="KW-0472">Membrane</keyword>
<keyword evidence="2" id="KW-0812">Transmembrane</keyword>
<feature type="transmembrane region" description="Helical" evidence="2">
    <location>
        <begin position="12"/>
        <end position="32"/>
    </location>
</feature>
<evidence type="ECO:0000256" key="2">
    <source>
        <dbReference type="SAM" id="Phobius"/>
    </source>
</evidence>
<protein>
    <submittedName>
        <fullName evidence="3">Uncharacterized protein</fullName>
    </submittedName>
</protein>
<evidence type="ECO:0000313" key="3">
    <source>
        <dbReference type="EMBL" id="PFH48456.1"/>
    </source>
</evidence>
<dbReference type="Proteomes" id="UP000242287">
    <property type="component" value="Unassembled WGS sequence"/>
</dbReference>
<feature type="compositionally biased region" description="Low complexity" evidence="1">
    <location>
        <begin position="81"/>
        <end position="92"/>
    </location>
</feature>
<reference evidence="3 4" key="1">
    <citation type="submission" date="2014-02" db="EMBL/GenBank/DDBJ databases">
        <title>Transposable element dynamics among asymbiotic and ectomycorrhizal Amanita fungi.</title>
        <authorList>
            <consortium name="DOE Joint Genome Institute"/>
            <person name="Hess J."/>
            <person name="Skrede I."/>
            <person name="Wolfe B."/>
            <person name="LaButti K."/>
            <person name="Ohm R.A."/>
            <person name="Grigoriev I.V."/>
            <person name="Pringle A."/>
        </authorList>
    </citation>
    <scope>NUCLEOTIDE SEQUENCE [LARGE SCALE GENOMIC DNA]</scope>
    <source>
        <strain evidence="3 4">SKay4041</strain>
    </source>
</reference>
<feature type="transmembrane region" description="Helical" evidence="2">
    <location>
        <begin position="121"/>
        <end position="141"/>
    </location>
</feature>
<name>A0A2A9NL36_9AGAR</name>